<dbReference type="AlphaFoldDB" id="A0A212CTP3"/>
<name>A0A212CTP3_CEREH</name>
<gene>
    <name evidence="1" type="ORF">Celaphus_00005967</name>
</gene>
<comment type="caution">
    <text evidence="1">The sequence shown here is derived from an EMBL/GenBank/DDBJ whole genome shotgun (WGS) entry which is preliminary data.</text>
</comment>
<evidence type="ECO:0000313" key="2">
    <source>
        <dbReference type="Proteomes" id="UP000242450"/>
    </source>
</evidence>
<organism evidence="1 2">
    <name type="scientific">Cervus elaphus hippelaphus</name>
    <name type="common">European red deer</name>
    <dbReference type="NCBI Taxonomy" id="46360"/>
    <lineage>
        <taxon>Eukaryota</taxon>
        <taxon>Metazoa</taxon>
        <taxon>Chordata</taxon>
        <taxon>Craniata</taxon>
        <taxon>Vertebrata</taxon>
        <taxon>Euteleostomi</taxon>
        <taxon>Mammalia</taxon>
        <taxon>Eutheria</taxon>
        <taxon>Laurasiatheria</taxon>
        <taxon>Artiodactyla</taxon>
        <taxon>Ruminantia</taxon>
        <taxon>Pecora</taxon>
        <taxon>Cervidae</taxon>
        <taxon>Cervinae</taxon>
        <taxon>Cervus</taxon>
    </lineage>
</organism>
<keyword evidence="2" id="KW-1185">Reference proteome</keyword>
<reference evidence="1 2" key="1">
    <citation type="journal article" date="2018" name="Mol. Genet. Genomics">
        <title>The red deer Cervus elaphus genome CerEla1.0: sequencing, annotating, genes, and chromosomes.</title>
        <authorList>
            <person name="Bana N.A."/>
            <person name="Nyiri A."/>
            <person name="Nagy J."/>
            <person name="Frank K."/>
            <person name="Nagy T."/>
            <person name="Steger V."/>
            <person name="Schiller M."/>
            <person name="Lakatos P."/>
            <person name="Sugar L."/>
            <person name="Horn P."/>
            <person name="Barta E."/>
            <person name="Orosz L."/>
        </authorList>
    </citation>
    <scope>NUCLEOTIDE SEQUENCE [LARGE SCALE GENOMIC DNA]</scope>
    <source>
        <strain evidence="1">Hungarian</strain>
    </source>
</reference>
<dbReference type="Proteomes" id="UP000242450">
    <property type="component" value="Chromosome 12"/>
</dbReference>
<evidence type="ECO:0000313" key="1">
    <source>
        <dbReference type="EMBL" id="OWK09360.1"/>
    </source>
</evidence>
<accession>A0A212CTP3</accession>
<protein>
    <submittedName>
        <fullName evidence="1">Uncharacterized protein</fullName>
    </submittedName>
</protein>
<sequence length="213" mass="23980">MVRTALPSACRLHCSGNSWGRRRWLRFGQKSSPFDLHLNVGKNHLVWTLEELTRDSFLEDGPLVSDFWNGRRQEKHNLIVLMKHVLAVKSELGSILTLADTNMGRGLKPSLPVPHVTYRHCRNLNHFSVHLLKYVPLWGKGKERLRSLPLRTSSLTKKERASLCSNLFSFTKKEGSRAPLLSALLGKPQIAGFSSNNFLRQLSQPSVGSAAAF</sequence>
<dbReference type="EMBL" id="MKHE01000012">
    <property type="protein sequence ID" value="OWK09360.1"/>
    <property type="molecule type" value="Genomic_DNA"/>
</dbReference>
<proteinExistence type="predicted"/>